<gene>
    <name evidence="1" type="ORF">EVAR_37808_1</name>
</gene>
<proteinExistence type="predicted"/>
<organism evidence="1 2">
    <name type="scientific">Eumeta variegata</name>
    <name type="common">Bagworm moth</name>
    <name type="synonym">Eumeta japonica</name>
    <dbReference type="NCBI Taxonomy" id="151549"/>
    <lineage>
        <taxon>Eukaryota</taxon>
        <taxon>Metazoa</taxon>
        <taxon>Ecdysozoa</taxon>
        <taxon>Arthropoda</taxon>
        <taxon>Hexapoda</taxon>
        <taxon>Insecta</taxon>
        <taxon>Pterygota</taxon>
        <taxon>Neoptera</taxon>
        <taxon>Endopterygota</taxon>
        <taxon>Lepidoptera</taxon>
        <taxon>Glossata</taxon>
        <taxon>Ditrysia</taxon>
        <taxon>Tineoidea</taxon>
        <taxon>Psychidae</taxon>
        <taxon>Oiketicinae</taxon>
        <taxon>Eumeta</taxon>
    </lineage>
</organism>
<reference evidence="1 2" key="1">
    <citation type="journal article" date="2019" name="Commun. Biol.">
        <title>The bagworm genome reveals a unique fibroin gene that provides high tensile strength.</title>
        <authorList>
            <person name="Kono N."/>
            <person name="Nakamura H."/>
            <person name="Ohtoshi R."/>
            <person name="Tomita M."/>
            <person name="Numata K."/>
            <person name="Arakawa K."/>
        </authorList>
    </citation>
    <scope>NUCLEOTIDE SEQUENCE [LARGE SCALE GENOMIC DNA]</scope>
</reference>
<keyword evidence="2" id="KW-1185">Reference proteome</keyword>
<dbReference type="EMBL" id="BGZK01000491">
    <property type="protein sequence ID" value="GBP46904.1"/>
    <property type="molecule type" value="Genomic_DNA"/>
</dbReference>
<evidence type="ECO:0000313" key="1">
    <source>
        <dbReference type="EMBL" id="GBP46904.1"/>
    </source>
</evidence>
<sequence length="105" mass="10995">MTVGGRVATTGSGGTALDLLSCGAFTRIPERPHHVQIIENILGFLGPGKDGELAIMVSRLCGKVCTPSAQEALAAEVGLDFIYREVGRNAADNGFSLRSSSRAYV</sequence>
<dbReference type="AlphaFoldDB" id="A0A4C1W9U9"/>
<name>A0A4C1W9U9_EUMVA</name>
<dbReference type="Proteomes" id="UP000299102">
    <property type="component" value="Unassembled WGS sequence"/>
</dbReference>
<comment type="caution">
    <text evidence="1">The sequence shown here is derived from an EMBL/GenBank/DDBJ whole genome shotgun (WGS) entry which is preliminary data.</text>
</comment>
<accession>A0A4C1W9U9</accession>
<evidence type="ECO:0000313" key="2">
    <source>
        <dbReference type="Proteomes" id="UP000299102"/>
    </source>
</evidence>
<protein>
    <submittedName>
        <fullName evidence="1">Uncharacterized protein</fullName>
    </submittedName>
</protein>